<feature type="compositionally biased region" description="Acidic residues" evidence="4">
    <location>
        <begin position="88"/>
        <end position="100"/>
    </location>
</feature>
<feature type="compositionally biased region" description="Basic residues" evidence="4">
    <location>
        <begin position="73"/>
        <end position="82"/>
    </location>
</feature>
<evidence type="ECO:0000313" key="6">
    <source>
        <dbReference type="EMBL" id="ENN76356.1"/>
    </source>
</evidence>
<dbReference type="Proteomes" id="UP000030742">
    <property type="component" value="Unassembled WGS sequence"/>
</dbReference>
<feature type="domain" description="FLYWCH-type" evidence="5">
    <location>
        <begin position="2"/>
        <end position="51"/>
    </location>
</feature>
<evidence type="ECO:0000313" key="8">
    <source>
        <dbReference type="Proteomes" id="UP000030742"/>
    </source>
</evidence>
<evidence type="ECO:0000256" key="3">
    <source>
        <dbReference type="ARBA" id="ARBA00022833"/>
    </source>
</evidence>
<evidence type="ECO:0000256" key="2">
    <source>
        <dbReference type="ARBA" id="ARBA00022771"/>
    </source>
</evidence>
<dbReference type="GO" id="GO:0008270">
    <property type="term" value="F:zinc ion binding"/>
    <property type="evidence" value="ECO:0007669"/>
    <property type="project" value="UniProtKB-KW"/>
</dbReference>
<organism evidence="6">
    <name type="scientific">Dendroctonus ponderosae</name>
    <name type="common">Mountain pine beetle</name>
    <dbReference type="NCBI Taxonomy" id="77166"/>
    <lineage>
        <taxon>Eukaryota</taxon>
        <taxon>Metazoa</taxon>
        <taxon>Ecdysozoa</taxon>
        <taxon>Arthropoda</taxon>
        <taxon>Hexapoda</taxon>
        <taxon>Insecta</taxon>
        <taxon>Pterygota</taxon>
        <taxon>Neoptera</taxon>
        <taxon>Endopterygota</taxon>
        <taxon>Coleoptera</taxon>
        <taxon>Polyphaga</taxon>
        <taxon>Cucujiformia</taxon>
        <taxon>Curculionidae</taxon>
        <taxon>Scolytinae</taxon>
        <taxon>Dendroctonus</taxon>
    </lineage>
</organism>
<evidence type="ECO:0000259" key="5">
    <source>
        <dbReference type="Pfam" id="PF04500"/>
    </source>
</evidence>
<dbReference type="InterPro" id="IPR007588">
    <property type="entry name" value="Znf_FLYWCH"/>
</dbReference>
<dbReference type="Pfam" id="PF04500">
    <property type="entry name" value="FLYWCH"/>
    <property type="match status" value="1"/>
</dbReference>
<name>N6U6T2_DENPD</name>
<proteinExistence type="predicted"/>
<keyword evidence="2" id="KW-0863">Zinc-finger</keyword>
<gene>
    <name evidence="7" type="ORF">D910_12470</name>
    <name evidence="6" type="ORF">YQE_07133</name>
</gene>
<evidence type="ECO:0000313" key="7">
    <source>
        <dbReference type="EMBL" id="ERL95203.1"/>
    </source>
</evidence>
<keyword evidence="3" id="KW-0862">Zinc</keyword>
<keyword evidence="1" id="KW-0479">Metal-binding</keyword>
<dbReference type="HOGENOM" id="CLU_2308864_0_0_1"/>
<protein>
    <recommendedName>
        <fullName evidence="5">FLYWCH-type domain-containing protein</fullName>
    </recommendedName>
</protein>
<accession>N6U6T2</accession>
<dbReference type="EMBL" id="KB632410">
    <property type="protein sequence ID" value="ERL95203.1"/>
    <property type="molecule type" value="Genomic_DNA"/>
</dbReference>
<dbReference type="Gene3D" id="2.20.25.240">
    <property type="match status" value="1"/>
</dbReference>
<dbReference type="EMBL" id="KB740983">
    <property type="protein sequence ID" value="ENN76356.1"/>
    <property type="molecule type" value="Genomic_DNA"/>
</dbReference>
<feature type="region of interest" description="Disordered" evidence="4">
    <location>
        <begin position="70"/>
        <end position="100"/>
    </location>
</feature>
<evidence type="ECO:0000256" key="1">
    <source>
        <dbReference type="ARBA" id="ARBA00022723"/>
    </source>
</evidence>
<sequence length="100" mass="11687">MVLGKFEYKVERQTTPTNMCWCCLTKEKNKCKARVVTTGNHVVIKRRDHNHEPTFKGECAMEPRRVIISYSNSKKRVGKRRQQVNDSPSDDDCTDLETRQ</sequence>
<dbReference type="AlphaFoldDB" id="N6U6T2"/>
<evidence type="ECO:0000256" key="4">
    <source>
        <dbReference type="SAM" id="MobiDB-lite"/>
    </source>
</evidence>
<feature type="non-terminal residue" evidence="6">
    <location>
        <position position="1"/>
    </location>
</feature>
<reference evidence="6 8" key="1">
    <citation type="journal article" date="2013" name="Genome Biol.">
        <title>Draft genome of the mountain pine beetle, Dendroctonus ponderosae Hopkins, a major forest pest.</title>
        <authorList>
            <person name="Keeling C.I."/>
            <person name="Yuen M.M."/>
            <person name="Liao N.Y."/>
            <person name="Docking T.R."/>
            <person name="Chan S.K."/>
            <person name="Taylor G.A."/>
            <person name="Palmquist D.L."/>
            <person name="Jackman S.D."/>
            <person name="Nguyen A."/>
            <person name="Li M."/>
            <person name="Henderson H."/>
            <person name="Janes J.K."/>
            <person name="Zhao Y."/>
            <person name="Pandoh P."/>
            <person name="Moore R."/>
            <person name="Sperling F.A."/>
            <person name="Huber D.P."/>
            <person name="Birol I."/>
            <person name="Jones S.J."/>
            <person name="Bohlmann J."/>
        </authorList>
    </citation>
    <scope>NUCLEOTIDE SEQUENCE</scope>
</reference>